<sequence length="131" mass="15527">MMKEIKLEVGIFMKKTKKQTEVNITKMDINLENGHNYTTSIIMKFENSNQGQKIGEWNIWHKKIKGRQKQVVVVMGIMGRRLKGGPNYIHLHIIQHKAIKLLQLMKGNMIKRELEQTMENYFLVDIILREY</sequence>
<accession>A0A8S1RPU4</accession>
<proteinExistence type="predicted"/>
<organism evidence="1 2">
    <name type="scientific">Paramecium sonneborni</name>
    <dbReference type="NCBI Taxonomy" id="65129"/>
    <lineage>
        <taxon>Eukaryota</taxon>
        <taxon>Sar</taxon>
        <taxon>Alveolata</taxon>
        <taxon>Ciliophora</taxon>
        <taxon>Intramacronucleata</taxon>
        <taxon>Oligohymenophorea</taxon>
        <taxon>Peniculida</taxon>
        <taxon>Parameciidae</taxon>
        <taxon>Paramecium</taxon>
    </lineage>
</organism>
<name>A0A8S1RPU4_9CILI</name>
<gene>
    <name evidence="1" type="ORF">PSON_ATCC_30995.1.T2190016</name>
</gene>
<reference evidence="1" key="1">
    <citation type="submission" date="2021-01" db="EMBL/GenBank/DDBJ databases">
        <authorList>
            <consortium name="Genoscope - CEA"/>
            <person name="William W."/>
        </authorList>
    </citation>
    <scope>NUCLEOTIDE SEQUENCE</scope>
</reference>
<evidence type="ECO:0000313" key="1">
    <source>
        <dbReference type="EMBL" id="CAD8129373.1"/>
    </source>
</evidence>
<dbReference type="EMBL" id="CAJJDN010000219">
    <property type="protein sequence ID" value="CAD8129373.1"/>
    <property type="molecule type" value="Genomic_DNA"/>
</dbReference>
<protein>
    <submittedName>
        <fullName evidence="1">Uncharacterized protein</fullName>
    </submittedName>
</protein>
<comment type="caution">
    <text evidence="1">The sequence shown here is derived from an EMBL/GenBank/DDBJ whole genome shotgun (WGS) entry which is preliminary data.</text>
</comment>
<dbReference type="AlphaFoldDB" id="A0A8S1RPU4"/>
<evidence type="ECO:0000313" key="2">
    <source>
        <dbReference type="Proteomes" id="UP000692954"/>
    </source>
</evidence>
<dbReference type="Proteomes" id="UP000692954">
    <property type="component" value="Unassembled WGS sequence"/>
</dbReference>
<keyword evidence="2" id="KW-1185">Reference proteome</keyword>